<dbReference type="Pfam" id="PF16344">
    <property type="entry name" value="FecR_C"/>
    <property type="match status" value="1"/>
</dbReference>
<keyword evidence="1" id="KW-0472">Membrane</keyword>
<protein>
    <submittedName>
        <fullName evidence="4">Ferric-dicitrate binding protein FerR (Iron transport regulator)</fullName>
    </submittedName>
</protein>
<dbReference type="InterPro" id="IPR006860">
    <property type="entry name" value="FecR"/>
</dbReference>
<dbReference type="RefSeq" id="WP_183668137.1">
    <property type="nucleotide sequence ID" value="NZ_BMPB01000006.1"/>
</dbReference>
<dbReference type="PANTHER" id="PTHR30273">
    <property type="entry name" value="PERIPLASMIC SIGNAL SENSOR AND SIGMA FACTOR ACTIVATOR FECR-RELATED"/>
    <property type="match status" value="1"/>
</dbReference>
<dbReference type="InterPro" id="IPR012373">
    <property type="entry name" value="Ferrdict_sens_TM"/>
</dbReference>
<keyword evidence="1" id="KW-1133">Transmembrane helix</keyword>
<evidence type="ECO:0000256" key="1">
    <source>
        <dbReference type="SAM" id="Phobius"/>
    </source>
</evidence>
<evidence type="ECO:0000313" key="5">
    <source>
        <dbReference type="Proteomes" id="UP000533637"/>
    </source>
</evidence>
<gene>
    <name evidence="4" type="ORF">GGQ57_000020</name>
</gene>
<dbReference type="InterPro" id="IPR032508">
    <property type="entry name" value="FecR_C"/>
</dbReference>
<keyword evidence="5" id="KW-1185">Reference proteome</keyword>
<dbReference type="Gene3D" id="3.55.50.30">
    <property type="match status" value="1"/>
</dbReference>
<evidence type="ECO:0000259" key="2">
    <source>
        <dbReference type="Pfam" id="PF04773"/>
    </source>
</evidence>
<dbReference type="Proteomes" id="UP000533637">
    <property type="component" value="Unassembled WGS sequence"/>
</dbReference>
<dbReference type="PANTHER" id="PTHR30273:SF2">
    <property type="entry name" value="PROTEIN FECR"/>
    <property type="match status" value="1"/>
</dbReference>
<keyword evidence="1" id="KW-0812">Transmembrane</keyword>
<dbReference type="Gene3D" id="2.60.120.1440">
    <property type="match status" value="1"/>
</dbReference>
<accession>A0ABR6KF86</accession>
<reference evidence="4 5" key="1">
    <citation type="submission" date="2020-08" db="EMBL/GenBank/DDBJ databases">
        <title>Genomic Encyclopedia of Type Strains, Phase IV (KMG-IV): sequencing the most valuable type-strain genomes for metagenomic binning, comparative biology and taxonomic classification.</title>
        <authorList>
            <person name="Goeker M."/>
        </authorList>
    </citation>
    <scope>NUCLEOTIDE SEQUENCE [LARGE SCALE GENOMIC DNA]</scope>
    <source>
        <strain evidence="4 5">DSM 102983</strain>
    </source>
</reference>
<sequence>MEKQDYIQLFDKFLLKQASPEEVQILIQWLKSEGSFQDWMDEEWDVASSGMDTDLQQKLLGQIKQKISLEMQQAPLKRNKYRTIYLWTARIASVIILLLLTGISVYRYAMEQQKMQDMIVSVEKGQKANVVLPDGSKVWVNSDSRLIYGSRFTSKERILELEGEAYFEVAPDKDRPFIVETNDLAVRALGTSFNVKSYEEEKDISTVLMTGKVEVSSSYDRLILNPNERIVFDKQTGHMEKSSVENAKEYINWKFNELTFKGETFENIVHTLERYYNTRIVFESESLKKYRFTGTPGNTSLESILQILSLTSPLSYEVKDSLIILWENVKQKAYYEKALK</sequence>
<organism evidence="4 5">
    <name type="scientific">Parabacteroides faecis</name>
    <dbReference type="NCBI Taxonomy" id="1217282"/>
    <lineage>
        <taxon>Bacteria</taxon>
        <taxon>Pseudomonadati</taxon>
        <taxon>Bacteroidota</taxon>
        <taxon>Bacteroidia</taxon>
        <taxon>Bacteroidales</taxon>
        <taxon>Tannerellaceae</taxon>
        <taxon>Parabacteroides</taxon>
    </lineage>
</organism>
<evidence type="ECO:0000313" key="4">
    <source>
        <dbReference type="EMBL" id="MBB4620146.1"/>
    </source>
</evidence>
<dbReference type="PIRSF" id="PIRSF018266">
    <property type="entry name" value="FecR"/>
    <property type="match status" value="1"/>
</dbReference>
<feature type="transmembrane region" description="Helical" evidence="1">
    <location>
        <begin position="84"/>
        <end position="109"/>
    </location>
</feature>
<evidence type="ECO:0000259" key="3">
    <source>
        <dbReference type="Pfam" id="PF16344"/>
    </source>
</evidence>
<proteinExistence type="predicted"/>
<dbReference type="Pfam" id="PF04773">
    <property type="entry name" value="FecR"/>
    <property type="match status" value="1"/>
</dbReference>
<dbReference type="EMBL" id="JACHOC010000001">
    <property type="protein sequence ID" value="MBB4620146.1"/>
    <property type="molecule type" value="Genomic_DNA"/>
</dbReference>
<feature type="domain" description="Protein FecR C-terminal" evidence="3">
    <location>
        <begin position="258"/>
        <end position="324"/>
    </location>
</feature>
<comment type="caution">
    <text evidence="4">The sequence shown here is derived from an EMBL/GenBank/DDBJ whole genome shotgun (WGS) entry which is preliminary data.</text>
</comment>
<name>A0ABR6KF86_9BACT</name>
<feature type="domain" description="FecR protein" evidence="2">
    <location>
        <begin position="120"/>
        <end position="214"/>
    </location>
</feature>